<reference evidence="2 3" key="1">
    <citation type="submission" date="2021-11" db="EMBL/GenBank/DDBJ databases">
        <title>Genomic of Niabella pedocola.</title>
        <authorList>
            <person name="Wu T."/>
        </authorList>
    </citation>
    <scope>NUCLEOTIDE SEQUENCE [LARGE SCALE GENOMIC DNA]</scope>
    <source>
        <strain evidence="2 3">JCM 31011</strain>
    </source>
</reference>
<keyword evidence="1" id="KW-1133">Transmembrane helix</keyword>
<dbReference type="EMBL" id="JAJNEC010000005">
    <property type="protein sequence ID" value="MCD2423408.1"/>
    <property type="molecule type" value="Genomic_DNA"/>
</dbReference>
<organism evidence="2 3">
    <name type="scientific">Niabella pedocola</name>
    <dbReference type="NCBI Taxonomy" id="1752077"/>
    <lineage>
        <taxon>Bacteria</taxon>
        <taxon>Pseudomonadati</taxon>
        <taxon>Bacteroidota</taxon>
        <taxon>Chitinophagia</taxon>
        <taxon>Chitinophagales</taxon>
        <taxon>Chitinophagaceae</taxon>
        <taxon>Niabella</taxon>
    </lineage>
</organism>
<feature type="transmembrane region" description="Helical" evidence="1">
    <location>
        <begin position="7"/>
        <end position="25"/>
    </location>
</feature>
<comment type="caution">
    <text evidence="2">The sequence shown here is derived from an EMBL/GenBank/DDBJ whole genome shotgun (WGS) entry which is preliminary data.</text>
</comment>
<sequence>MNQGGILILIIVYVLVVAFGIRALLADKVLPPHLKVLGIIVILVFNIIPVGVYLLLRGVKAGKR</sequence>
<evidence type="ECO:0000313" key="3">
    <source>
        <dbReference type="Proteomes" id="UP001199816"/>
    </source>
</evidence>
<gene>
    <name evidence="2" type="ORF">LQ567_11595</name>
</gene>
<evidence type="ECO:0008006" key="4">
    <source>
        <dbReference type="Google" id="ProtNLM"/>
    </source>
</evidence>
<dbReference type="RefSeq" id="WP_231004671.1">
    <property type="nucleotide sequence ID" value="NZ_JAJNEC010000005.1"/>
</dbReference>
<feature type="transmembrane region" description="Helical" evidence="1">
    <location>
        <begin position="37"/>
        <end position="56"/>
    </location>
</feature>
<keyword evidence="3" id="KW-1185">Reference proteome</keyword>
<protein>
    <recommendedName>
        <fullName evidence="4">Cardiolipin synthase N-terminal domain-containing protein</fullName>
    </recommendedName>
</protein>
<dbReference type="Proteomes" id="UP001199816">
    <property type="component" value="Unassembled WGS sequence"/>
</dbReference>
<proteinExistence type="predicted"/>
<keyword evidence="1" id="KW-0812">Transmembrane</keyword>
<keyword evidence="1" id="KW-0472">Membrane</keyword>
<name>A0ABS8PQN7_9BACT</name>
<accession>A0ABS8PQN7</accession>
<evidence type="ECO:0000256" key="1">
    <source>
        <dbReference type="SAM" id="Phobius"/>
    </source>
</evidence>
<evidence type="ECO:0000313" key="2">
    <source>
        <dbReference type="EMBL" id="MCD2423408.1"/>
    </source>
</evidence>